<dbReference type="EMBL" id="VLJT01000050">
    <property type="protein sequence ID" value="TWH09705.1"/>
    <property type="molecule type" value="Genomic_DNA"/>
</dbReference>
<protein>
    <submittedName>
        <fullName evidence="2">Uncharacterized protein</fullName>
    </submittedName>
</protein>
<evidence type="ECO:0000313" key="3">
    <source>
        <dbReference type="Proteomes" id="UP000317573"/>
    </source>
</evidence>
<accession>A0A562DJD1</accession>
<reference evidence="2 3" key="1">
    <citation type="submission" date="2019-07" db="EMBL/GenBank/DDBJ databases">
        <title>Genome sequencing of lignin-degrading bacterial isolates.</title>
        <authorList>
            <person name="Gladden J."/>
        </authorList>
    </citation>
    <scope>NUCLEOTIDE SEQUENCE [LARGE SCALE GENOMIC DNA]</scope>
    <source>
        <strain evidence="2 3">J45</strain>
    </source>
</reference>
<dbReference type="Proteomes" id="UP000317573">
    <property type="component" value="Unassembled WGS sequence"/>
</dbReference>
<comment type="caution">
    <text evidence="2">The sequence shown here is derived from an EMBL/GenBank/DDBJ whole genome shotgun (WGS) entry which is preliminary data.</text>
</comment>
<organism evidence="2 3">
    <name type="scientific">Rhodococcus rhodochrous J45</name>
    <dbReference type="NCBI Taxonomy" id="935266"/>
    <lineage>
        <taxon>Bacteria</taxon>
        <taxon>Bacillati</taxon>
        <taxon>Actinomycetota</taxon>
        <taxon>Actinomycetes</taxon>
        <taxon>Mycobacteriales</taxon>
        <taxon>Nocardiaceae</taxon>
        <taxon>Rhodococcus</taxon>
    </lineage>
</organism>
<gene>
    <name evidence="2" type="ORF">L618_000500000250</name>
</gene>
<evidence type="ECO:0000256" key="1">
    <source>
        <dbReference type="SAM" id="MobiDB-lite"/>
    </source>
</evidence>
<proteinExistence type="predicted"/>
<name>A0A562DJD1_RHORH</name>
<dbReference type="AlphaFoldDB" id="A0A562DJD1"/>
<evidence type="ECO:0000313" key="2">
    <source>
        <dbReference type="EMBL" id="TWH09705.1"/>
    </source>
</evidence>
<feature type="region of interest" description="Disordered" evidence="1">
    <location>
        <begin position="27"/>
        <end position="75"/>
    </location>
</feature>
<sequence>MPEGFAWVDLPSICDSGVAGVLGNTAAAPARASEVPEREATATGWTGASSIDPHVPHSGQRPTHFATVCEQSEQR</sequence>